<comment type="caution">
    <text evidence="4">The sequence shown here is derived from an EMBL/GenBank/DDBJ whole genome shotgun (WGS) entry which is preliminary data.</text>
</comment>
<evidence type="ECO:0000256" key="2">
    <source>
        <dbReference type="SAM" id="Phobius"/>
    </source>
</evidence>
<name>A0A3S0RKC4_9GAMM</name>
<keyword evidence="2" id="KW-0812">Transmembrane</keyword>
<evidence type="ECO:0000313" key="4">
    <source>
        <dbReference type="EMBL" id="RUL75229.1"/>
    </source>
</evidence>
<dbReference type="SMART" id="SM01080">
    <property type="entry name" value="CHASE2"/>
    <property type="match status" value="1"/>
</dbReference>
<accession>A0A3S0RKC4</accession>
<proteinExistence type="predicted"/>
<dbReference type="Pfam" id="PF05226">
    <property type="entry name" value="CHASE2"/>
    <property type="match status" value="1"/>
</dbReference>
<keyword evidence="5" id="KW-1185">Reference proteome</keyword>
<evidence type="ECO:0000313" key="5">
    <source>
        <dbReference type="Proteomes" id="UP000274358"/>
    </source>
</evidence>
<keyword evidence="2" id="KW-0472">Membrane</keyword>
<evidence type="ECO:0000259" key="3">
    <source>
        <dbReference type="SMART" id="SM01080"/>
    </source>
</evidence>
<feature type="transmembrane region" description="Helical" evidence="2">
    <location>
        <begin position="324"/>
        <end position="344"/>
    </location>
</feature>
<keyword evidence="2" id="KW-1133">Transmembrane helix</keyword>
<protein>
    <submittedName>
        <fullName evidence="4">CHASE2 domain-containing protein</fullName>
    </submittedName>
</protein>
<feature type="transmembrane region" description="Helical" evidence="2">
    <location>
        <begin position="351"/>
        <end position="369"/>
    </location>
</feature>
<reference evidence="4 5" key="1">
    <citation type="submission" date="2018-12" db="EMBL/GenBank/DDBJ databases">
        <title>Dyella dinghuensis sp. nov. DHOA06 and Dyella choica sp. nov. 4M-K27, isolated from forest soil.</title>
        <authorList>
            <person name="Qiu L.-H."/>
            <person name="Gao Z.-H."/>
        </authorList>
    </citation>
    <scope>NUCLEOTIDE SEQUENCE [LARGE SCALE GENOMIC DNA]</scope>
    <source>
        <strain evidence="4 5">4M-K27</strain>
    </source>
</reference>
<dbReference type="AlphaFoldDB" id="A0A3S0RKC4"/>
<dbReference type="EMBL" id="RYYV01000007">
    <property type="protein sequence ID" value="RUL75229.1"/>
    <property type="molecule type" value="Genomic_DNA"/>
</dbReference>
<dbReference type="Proteomes" id="UP000274358">
    <property type="component" value="Unassembled WGS sequence"/>
</dbReference>
<organism evidence="4 5">
    <name type="scientific">Dyella choica</name>
    <dbReference type="NCBI Taxonomy" id="1927959"/>
    <lineage>
        <taxon>Bacteria</taxon>
        <taxon>Pseudomonadati</taxon>
        <taxon>Pseudomonadota</taxon>
        <taxon>Gammaproteobacteria</taxon>
        <taxon>Lysobacterales</taxon>
        <taxon>Rhodanobacteraceae</taxon>
        <taxon>Dyella</taxon>
    </lineage>
</organism>
<feature type="domain" description="CHASE2" evidence="3">
    <location>
        <begin position="56"/>
        <end position="340"/>
    </location>
</feature>
<feature type="transmembrane region" description="Helical" evidence="2">
    <location>
        <begin position="39"/>
        <end position="59"/>
    </location>
</feature>
<feature type="region of interest" description="Disordered" evidence="1">
    <location>
        <begin position="1"/>
        <end position="22"/>
    </location>
</feature>
<evidence type="ECO:0000256" key="1">
    <source>
        <dbReference type="SAM" id="MobiDB-lite"/>
    </source>
</evidence>
<sequence length="404" mass="44133">MQLRSSPPLRAGEGVALRGGHEVPTHPTTTLAWLVRGMLWMAGVGLLALLIVSGITVPWDNALYDLHARYWRYTPNDHVVIIAIDPKSLDEIGRFPWPRSVHAQLIDRLTADGARGVGMDVTMSTPSNDPGNDKQVAAAIHRNGRVVLPVFAEAVALGGQLQEALPVSDIAQNVAALGQVDVAKDNDERVRGAYLKAGLGSPYWPSLALALLQLGHHDASDTTLPGLHDPAHNDASPYLWMRDDYVLLRYAGPDGTFGRLSYVDVLNDRVPVNLLKDRWVLVGATAEGLGDILQTPDSPMPGVEYQANVLQSLERGMLVTPLDFLRQFGLAVALLAVPLLLYGLPGIGRNWLLLVISMALVLTASLSLLRSYYLWWPPASCLAVIVMEFVAWQLLMRHRSAVRE</sequence>
<feature type="transmembrane region" description="Helical" evidence="2">
    <location>
        <begin position="375"/>
        <end position="395"/>
    </location>
</feature>
<dbReference type="InterPro" id="IPR007890">
    <property type="entry name" value="CHASE2"/>
</dbReference>
<gene>
    <name evidence="4" type="ORF">EKH80_10860</name>
</gene>